<organism evidence="4 5">
    <name type="scientific">Halolactibacillus alkaliphilus</name>
    <dbReference type="NCBI Taxonomy" id="442899"/>
    <lineage>
        <taxon>Bacteria</taxon>
        <taxon>Bacillati</taxon>
        <taxon>Bacillota</taxon>
        <taxon>Bacilli</taxon>
        <taxon>Bacillales</taxon>
        <taxon>Bacillaceae</taxon>
        <taxon>Halolactibacillus</taxon>
    </lineage>
</organism>
<dbReference type="EMBL" id="BJYE01000019">
    <property type="protein sequence ID" value="GEN57133.1"/>
    <property type="molecule type" value="Genomic_DNA"/>
</dbReference>
<comment type="subcellular location">
    <subcellularLocation>
        <location evidence="3">Cytoplasm</location>
    </subcellularLocation>
</comment>
<dbReference type="SUPFAM" id="SSF52972">
    <property type="entry name" value="ITPase-like"/>
    <property type="match status" value="1"/>
</dbReference>
<dbReference type="PIRSF" id="PIRSF006305">
    <property type="entry name" value="Maf"/>
    <property type="match status" value="1"/>
</dbReference>
<comment type="catalytic activity">
    <reaction evidence="3">
        <text>UTP + H2O = UMP + diphosphate + H(+)</text>
        <dbReference type="Rhea" id="RHEA:29395"/>
        <dbReference type="ChEBI" id="CHEBI:15377"/>
        <dbReference type="ChEBI" id="CHEBI:15378"/>
        <dbReference type="ChEBI" id="CHEBI:33019"/>
        <dbReference type="ChEBI" id="CHEBI:46398"/>
        <dbReference type="ChEBI" id="CHEBI:57865"/>
        <dbReference type="EC" id="3.6.1.9"/>
    </reaction>
</comment>
<feature type="site" description="Important for substrate specificity" evidence="3">
    <location>
        <position position="151"/>
    </location>
</feature>
<dbReference type="Proteomes" id="UP000321400">
    <property type="component" value="Unassembled WGS sequence"/>
</dbReference>
<dbReference type="PANTHER" id="PTHR43213:SF5">
    <property type="entry name" value="BIFUNCTIONAL DTTP_UTP PYROPHOSPHATASE_METHYLTRANSFERASE PROTEIN-RELATED"/>
    <property type="match status" value="1"/>
</dbReference>
<comment type="catalytic activity">
    <reaction evidence="3">
        <text>dTTP + H2O = dTMP + diphosphate + H(+)</text>
        <dbReference type="Rhea" id="RHEA:28534"/>
        <dbReference type="ChEBI" id="CHEBI:15377"/>
        <dbReference type="ChEBI" id="CHEBI:15378"/>
        <dbReference type="ChEBI" id="CHEBI:33019"/>
        <dbReference type="ChEBI" id="CHEBI:37568"/>
        <dbReference type="ChEBI" id="CHEBI:63528"/>
        <dbReference type="EC" id="3.6.1.9"/>
    </reaction>
</comment>
<evidence type="ECO:0000256" key="3">
    <source>
        <dbReference type="HAMAP-Rule" id="MF_00528"/>
    </source>
</evidence>
<dbReference type="RefSeq" id="WP_089802221.1">
    <property type="nucleotide sequence ID" value="NZ_BJYE01000019.1"/>
</dbReference>
<protein>
    <recommendedName>
        <fullName evidence="3">dTTP/UTP pyrophosphatase</fullName>
        <shortName evidence="3">dTTPase/UTPase</shortName>
        <ecNumber evidence="3">3.6.1.9</ecNumber>
    </recommendedName>
    <alternativeName>
        <fullName evidence="3">Nucleoside triphosphate pyrophosphatase</fullName>
    </alternativeName>
    <alternativeName>
        <fullName evidence="3">Nucleotide pyrophosphatase</fullName>
        <shortName evidence="3">Nucleotide PPase</shortName>
    </alternativeName>
</protein>
<dbReference type="InterPro" id="IPR003697">
    <property type="entry name" value="Maf-like"/>
</dbReference>
<evidence type="ECO:0000256" key="1">
    <source>
        <dbReference type="ARBA" id="ARBA00001968"/>
    </source>
</evidence>
<proteinExistence type="inferred from homology"/>
<comment type="similarity">
    <text evidence="3">Belongs to the Maf family. YhdE subfamily.</text>
</comment>
<gene>
    <name evidence="4" type="primary">maf</name>
    <name evidence="4" type="ORF">HAL01_15970</name>
</gene>
<feature type="active site" description="Proton acceptor" evidence="3">
    <location>
        <position position="68"/>
    </location>
</feature>
<dbReference type="GO" id="GO:0036218">
    <property type="term" value="F:dTTP diphosphatase activity"/>
    <property type="evidence" value="ECO:0007669"/>
    <property type="project" value="RHEA"/>
</dbReference>
<keyword evidence="5" id="KW-1185">Reference proteome</keyword>
<evidence type="ECO:0000256" key="2">
    <source>
        <dbReference type="ARBA" id="ARBA00022801"/>
    </source>
</evidence>
<dbReference type="InterPro" id="IPR029001">
    <property type="entry name" value="ITPase-like_fam"/>
</dbReference>
<accession>A0A511X2G3</accession>
<comment type="cofactor">
    <cofactor evidence="1 3">
        <name>a divalent metal cation</name>
        <dbReference type="ChEBI" id="CHEBI:60240"/>
    </cofactor>
</comment>
<keyword evidence="2 3" id="KW-0378">Hydrolase</keyword>
<dbReference type="Gene3D" id="3.90.950.10">
    <property type="match status" value="1"/>
</dbReference>
<dbReference type="HAMAP" id="MF_00528">
    <property type="entry name" value="Maf"/>
    <property type="match status" value="1"/>
</dbReference>
<dbReference type="PANTHER" id="PTHR43213">
    <property type="entry name" value="BIFUNCTIONAL DTTP/UTP PYROPHOSPHATASE/METHYLTRANSFERASE PROTEIN-RELATED"/>
    <property type="match status" value="1"/>
</dbReference>
<dbReference type="GO" id="GO:0005737">
    <property type="term" value="C:cytoplasm"/>
    <property type="evidence" value="ECO:0007669"/>
    <property type="project" value="UniProtKB-SubCell"/>
</dbReference>
<comment type="caution">
    <text evidence="4">The sequence shown here is derived from an EMBL/GenBank/DDBJ whole genome shotgun (WGS) entry which is preliminary data.</text>
</comment>
<dbReference type="OrthoDB" id="9807767at2"/>
<evidence type="ECO:0000313" key="4">
    <source>
        <dbReference type="EMBL" id="GEN57133.1"/>
    </source>
</evidence>
<keyword evidence="3" id="KW-0546">Nucleotide metabolism</keyword>
<reference evidence="4 5" key="1">
    <citation type="submission" date="2019-07" db="EMBL/GenBank/DDBJ databases">
        <title>Whole genome shotgun sequence of Halolactibacillus alkaliphilus NBRC 103919.</title>
        <authorList>
            <person name="Hosoyama A."/>
            <person name="Uohara A."/>
            <person name="Ohji S."/>
            <person name="Ichikawa N."/>
        </authorList>
    </citation>
    <scope>NUCLEOTIDE SEQUENCE [LARGE SCALE GENOMIC DNA]</scope>
    <source>
        <strain evidence="4 5">NBRC 103919</strain>
    </source>
</reference>
<evidence type="ECO:0000313" key="5">
    <source>
        <dbReference type="Proteomes" id="UP000321400"/>
    </source>
</evidence>
<dbReference type="STRING" id="442899.SAMN05720591_11919"/>
<dbReference type="AlphaFoldDB" id="A0A511X2G3"/>
<dbReference type="GO" id="GO:0036221">
    <property type="term" value="F:UTP diphosphatase activity"/>
    <property type="evidence" value="ECO:0007669"/>
    <property type="project" value="RHEA"/>
</dbReference>
<comment type="caution">
    <text evidence="3">Lacks conserved residue(s) required for the propagation of feature annotation.</text>
</comment>
<dbReference type="Pfam" id="PF02545">
    <property type="entry name" value="Maf"/>
    <property type="match status" value="1"/>
</dbReference>
<name>A0A511X2G3_9BACI</name>
<feature type="site" description="Important for substrate specificity" evidence="3">
    <location>
        <position position="69"/>
    </location>
</feature>
<sequence>MRLILGSSSPRRQDILKQINIDFTVRKPHVDETQIKTTNPIEKVSALSKLKAENIPFESTDDIIVTADTVVSYNNIIFEKPKSREEAFTMMRALSGQTHEVHTGVLIRSKDKQTSFVETTQVTFYPLTEEEITRYIDTEEPYDKAGAYGIQGLAAPFIKKINGDYYNVVGLPIGRLMQELKSFSHKGRDLS</sequence>
<keyword evidence="3" id="KW-0963">Cytoplasm</keyword>
<feature type="site" description="Important for substrate specificity" evidence="3">
    <location>
        <position position="11"/>
    </location>
</feature>
<comment type="function">
    <text evidence="3">Nucleoside triphosphate pyrophosphatase that hydrolyzes dTTP and UTP. May have a dual role in cell division arrest and in preventing the incorporation of modified nucleotides into cellular nucleic acids.</text>
</comment>
<dbReference type="CDD" id="cd00555">
    <property type="entry name" value="Maf"/>
    <property type="match status" value="1"/>
</dbReference>
<dbReference type="EC" id="3.6.1.9" evidence="3"/>
<dbReference type="NCBIfam" id="TIGR00172">
    <property type="entry name" value="maf"/>
    <property type="match status" value="1"/>
</dbReference>
<dbReference type="GO" id="GO:0009117">
    <property type="term" value="P:nucleotide metabolic process"/>
    <property type="evidence" value="ECO:0007669"/>
    <property type="project" value="UniProtKB-KW"/>
</dbReference>